<keyword evidence="8" id="KW-0067">ATP-binding</keyword>
<dbReference type="STRING" id="1842532.A7E78_10845"/>
<dbReference type="KEGG" id="pef:A7E78_10845"/>
<dbReference type="PANTHER" id="PTHR43071">
    <property type="entry name" value="2-AMINO-4-HYDROXY-6-HYDROXYMETHYLDIHYDROPTERIDINE PYROPHOSPHOKINASE"/>
    <property type="match status" value="1"/>
</dbReference>
<dbReference type="InterPro" id="IPR000550">
    <property type="entry name" value="Hppk"/>
</dbReference>
<keyword evidence="9" id="KW-0289">Folate biosynthesis</keyword>
<sequence>MVTAFLGLGANLGDRLGSLRGARQALDKLPGITVVKSSALYETVAVGGPPGQDAYLNAVLEITTTLSADKLLENCLAVEKQFGRERLIYHGPRTLDIDLLFFSHLVCEDRDLTLPHPRLHLRAFVLIPLRDLAPEMLHPLQGKTVRQLCDELPCNQGIKYFSRTW</sequence>
<evidence type="ECO:0000256" key="8">
    <source>
        <dbReference type="ARBA" id="ARBA00022840"/>
    </source>
</evidence>
<evidence type="ECO:0000256" key="11">
    <source>
        <dbReference type="ARBA" id="ARBA00029766"/>
    </source>
</evidence>
<evidence type="ECO:0000256" key="12">
    <source>
        <dbReference type="ARBA" id="ARBA00033413"/>
    </source>
</evidence>
<name>A0A1L3GQS1_9BACT</name>
<protein>
    <recommendedName>
        <fullName evidence="4">2-amino-4-hydroxy-6-hydroxymethyldihydropteridine pyrophosphokinase</fullName>
        <ecNumber evidence="3">2.7.6.3</ecNumber>
    </recommendedName>
    <alternativeName>
        <fullName evidence="11">6-hydroxymethyl-7,8-dihydropterin pyrophosphokinase</fullName>
    </alternativeName>
    <alternativeName>
        <fullName evidence="12">7,8-dihydro-6-hydroxymethylpterin-pyrophosphokinase</fullName>
    </alternativeName>
</protein>
<evidence type="ECO:0000256" key="4">
    <source>
        <dbReference type="ARBA" id="ARBA00016218"/>
    </source>
</evidence>
<dbReference type="OrthoDB" id="9808041at2"/>
<dbReference type="GO" id="GO:0046654">
    <property type="term" value="P:tetrahydrofolate biosynthetic process"/>
    <property type="evidence" value="ECO:0007669"/>
    <property type="project" value="UniProtKB-UniPathway"/>
</dbReference>
<comment type="similarity">
    <text evidence="2">Belongs to the HPPK family.</text>
</comment>
<feature type="domain" description="7,8-dihydro-6-hydroxymethylpterin-pyrophosphokinase" evidence="13">
    <location>
        <begin position="5"/>
        <end position="134"/>
    </location>
</feature>
<evidence type="ECO:0000256" key="7">
    <source>
        <dbReference type="ARBA" id="ARBA00022777"/>
    </source>
</evidence>
<keyword evidence="15" id="KW-1185">Reference proteome</keyword>
<evidence type="ECO:0000313" key="15">
    <source>
        <dbReference type="Proteomes" id="UP000182517"/>
    </source>
</evidence>
<comment type="function">
    <text evidence="10">Catalyzes the transfer of pyrophosphate from adenosine triphosphate (ATP) to 6-hydroxymethyl-7,8-dihydropterin, an enzymatic step in folate biosynthesis pathway.</text>
</comment>
<dbReference type="PANTHER" id="PTHR43071:SF1">
    <property type="entry name" value="2-AMINO-4-HYDROXY-6-HYDROXYMETHYLDIHYDROPTERIDINE PYROPHOSPHOKINASE"/>
    <property type="match status" value="1"/>
</dbReference>
<dbReference type="GO" id="GO:0005524">
    <property type="term" value="F:ATP binding"/>
    <property type="evidence" value="ECO:0007669"/>
    <property type="project" value="UniProtKB-KW"/>
</dbReference>
<keyword evidence="5" id="KW-0808">Transferase</keyword>
<dbReference type="UniPathway" id="UPA00077">
    <property type="reaction ID" value="UER00155"/>
</dbReference>
<dbReference type="SUPFAM" id="SSF55083">
    <property type="entry name" value="6-hydroxymethyl-7,8-dihydropterin pyrophosphokinase, HPPK"/>
    <property type="match status" value="1"/>
</dbReference>
<dbReference type="GO" id="GO:0016301">
    <property type="term" value="F:kinase activity"/>
    <property type="evidence" value="ECO:0007669"/>
    <property type="project" value="UniProtKB-KW"/>
</dbReference>
<dbReference type="Proteomes" id="UP000182517">
    <property type="component" value="Chromosome"/>
</dbReference>
<dbReference type="EMBL" id="CP015519">
    <property type="protein sequence ID" value="APG28301.1"/>
    <property type="molecule type" value="Genomic_DNA"/>
</dbReference>
<evidence type="ECO:0000256" key="5">
    <source>
        <dbReference type="ARBA" id="ARBA00022679"/>
    </source>
</evidence>
<organism evidence="14 15">
    <name type="scientific">Syntrophotalea acetylenivorans</name>
    <dbReference type="NCBI Taxonomy" id="1842532"/>
    <lineage>
        <taxon>Bacteria</taxon>
        <taxon>Pseudomonadati</taxon>
        <taxon>Thermodesulfobacteriota</taxon>
        <taxon>Desulfuromonadia</taxon>
        <taxon>Desulfuromonadales</taxon>
        <taxon>Syntrophotaleaceae</taxon>
        <taxon>Syntrophotalea</taxon>
    </lineage>
</organism>
<dbReference type="Gene3D" id="3.30.70.560">
    <property type="entry name" value="7,8-Dihydro-6-hydroxymethylpterin-pyrophosphokinase HPPK"/>
    <property type="match status" value="1"/>
</dbReference>
<evidence type="ECO:0000256" key="1">
    <source>
        <dbReference type="ARBA" id="ARBA00005051"/>
    </source>
</evidence>
<keyword evidence="6" id="KW-0547">Nucleotide-binding</keyword>
<dbReference type="CDD" id="cd00483">
    <property type="entry name" value="HPPK"/>
    <property type="match status" value="1"/>
</dbReference>
<dbReference type="GO" id="GO:0046656">
    <property type="term" value="P:folic acid biosynthetic process"/>
    <property type="evidence" value="ECO:0007669"/>
    <property type="project" value="UniProtKB-KW"/>
</dbReference>
<evidence type="ECO:0000259" key="13">
    <source>
        <dbReference type="Pfam" id="PF01288"/>
    </source>
</evidence>
<evidence type="ECO:0000313" key="14">
    <source>
        <dbReference type="EMBL" id="APG28301.1"/>
    </source>
</evidence>
<dbReference type="NCBIfam" id="TIGR01498">
    <property type="entry name" value="folK"/>
    <property type="match status" value="1"/>
</dbReference>
<dbReference type="GO" id="GO:0003848">
    <property type="term" value="F:2-amino-4-hydroxy-6-hydroxymethyldihydropteridine diphosphokinase activity"/>
    <property type="evidence" value="ECO:0007669"/>
    <property type="project" value="UniProtKB-EC"/>
</dbReference>
<proteinExistence type="inferred from homology"/>
<evidence type="ECO:0000256" key="9">
    <source>
        <dbReference type="ARBA" id="ARBA00022909"/>
    </source>
</evidence>
<evidence type="ECO:0000256" key="3">
    <source>
        <dbReference type="ARBA" id="ARBA00013253"/>
    </source>
</evidence>
<accession>A0A1L3GQS1</accession>
<dbReference type="EC" id="2.7.6.3" evidence="3"/>
<dbReference type="RefSeq" id="WP_072284320.1">
    <property type="nucleotide sequence ID" value="NZ_CP015519.1"/>
</dbReference>
<evidence type="ECO:0000256" key="6">
    <source>
        <dbReference type="ARBA" id="ARBA00022741"/>
    </source>
</evidence>
<comment type="pathway">
    <text evidence="1">Cofactor biosynthesis; tetrahydrofolate biosynthesis; 2-amino-4-hydroxy-6-hydroxymethyl-7,8-dihydropteridine diphosphate from 7,8-dihydroneopterin triphosphate: step 4/4.</text>
</comment>
<reference evidence="14 15" key="1">
    <citation type="journal article" date="2017" name="Genome Announc.">
        <title>Complete Genome Sequences of Two Acetylene-Fermenting Pelobacter acetylenicus Strains.</title>
        <authorList>
            <person name="Sutton J.M."/>
            <person name="Baesman S.M."/>
            <person name="Fierst J.L."/>
            <person name="Poret-Peterson A.T."/>
            <person name="Oremland R.S."/>
            <person name="Dunlap D.S."/>
            <person name="Akob D.M."/>
        </authorList>
    </citation>
    <scope>NUCLEOTIDE SEQUENCE [LARGE SCALE GENOMIC DNA]</scope>
    <source>
        <strain evidence="14 15">SFB93</strain>
    </source>
</reference>
<evidence type="ECO:0000256" key="10">
    <source>
        <dbReference type="ARBA" id="ARBA00029409"/>
    </source>
</evidence>
<dbReference type="AlphaFoldDB" id="A0A1L3GQS1"/>
<evidence type="ECO:0000256" key="2">
    <source>
        <dbReference type="ARBA" id="ARBA00005810"/>
    </source>
</evidence>
<dbReference type="Pfam" id="PF01288">
    <property type="entry name" value="HPPK"/>
    <property type="match status" value="1"/>
</dbReference>
<keyword evidence="7 14" id="KW-0418">Kinase</keyword>
<dbReference type="InterPro" id="IPR035907">
    <property type="entry name" value="Hppk_sf"/>
</dbReference>
<gene>
    <name evidence="14" type="ORF">A7E78_10845</name>
</gene>